<dbReference type="Pfam" id="PF14528">
    <property type="entry name" value="LAGLIDADG_3"/>
    <property type="match status" value="1"/>
</dbReference>
<accession>A0A1H9CWL2</accession>
<dbReference type="RefSeq" id="WP_091772865.1">
    <property type="nucleotide sequence ID" value="NZ_FOES01000006.1"/>
</dbReference>
<dbReference type="OrthoDB" id="5783349at2"/>
<dbReference type="InterPro" id="IPR004860">
    <property type="entry name" value="LAGLIDADG_dom"/>
</dbReference>
<protein>
    <submittedName>
        <fullName evidence="2">LAGLIDADG-like domain-containing protein</fullName>
    </submittedName>
</protein>
<dbReference type="Proteomes" id="UP000199427">
    <property type="component" value="Unassembled WGS sequence"/>
</dbReference>
<keyword evidence="3" id="KW-1185">Reference proteome</keyword>
<proteinExistence type="predicted"/>
<reference evidence="2 3" key="1">
    <citation type="submission" date="2016-10" db="EMBL/GenBank/DDBJ databases">
        <authorList>
            <person name="de Groot N.N."/>
        </authorList>
    </citation>
    <scope>NUCLEOTIDE SEQUENCE [LARGE SCALE GENOMIC DNA]</scope>
    <source>
        <strain evidence="2 3">DSM 21633</strain>
    </source>
</reference>
<sequence length="132" mass="14863">MLKPMEAAYLAGMIDGDGTISFKNIDSIEHQNPVITISSSDLKMLVYIQSMLNGSLSSKKITITGSITYLYSLEIKMNESVYGALKQIQKLLQSHIKIQEVERVLDQYKPESRAILPPNKTPRDMLVLKKAY</sequence>
<name>A0A1H9CWL2_9BACI</name>
<dbReference type="InterPro" id="IPR027434">
    <property type="entry name" value="Homing_endonucl"/>
</dbReference>
<dbReference type="AlphaFoldDB" id="A0A1H9CWL2"/>
<dbReference type="SUPFAM" id="SSF55608">
    <property type="entry name" value="Homing endonucleases"/>
    <property type="match status" value="1"/>
</dbReference>
<feature type="domain" description="Homing endonuclease LAGLIDADG" evidence="1">
    <location>
        <begin position="6"/>
        <end position="53"/>
    </location>
</feature>
<evidence type="ECO:0000259" key="1">
    <source>
        <dbReference type="Pfam" id="PF14528"/>
    </source>
</evidence>
<evidence type="ECO:0000313" key="2">
    <source>
        <dbReference type="EMBL" id="SEQ05626.1"/>
    </source>
</evidence>
<dbReference type="Gene3D" id="3.10.28.10">
    <property type="entry name" value="Homing endonucleases"/>
    <property type="match status" value="1"/>
</dbReference>
<dbReference type="EMBL" id="FOES01000006">
    <property type="protein sequence ID" value="SEQ05626.1"/>
    <property type="molecule type" value="Genomic_DNA"/>
</dbReference>
<organism evidence="2 3">
    <name type="scientific">Piscibacillus halophilus</name>
    <dbReference type="NCBI Taxonomy" id="571933"/>
    <lineage>
        <taxon>Bacteria</taxon>
        <taxon>Bacillati</taxon>
        <taxon>Bacillota</taxon>
        <taxon>Bacilli</taxon>
        <taxon>Bacillales</taxon>
        <taxon>Bacillaceae</taxon>
        <taxon>Piscibacillus</taxon>
    </lineage>
</organism>
<dbReference type="GO" id="GO:0004519">
    <property type="term" value="F:endonuclease activity"/>
    <property type="evidence" value="ECO:0007669"/>
    <property type="project" value="InterPro"/>
</dbReference>
<gene>
    <name evidence="2" type="ORF">SAMN05216362_1066</name>
</gene>
<evidence type="ECO:0000313" key="3">
    <source>
        <dbReference type="Proteomes" id="UP000199427"/>
    </source>
</evidence>